<dbReference type="NCBIfam" id="TIGR00732">
    <property type="entry name" value="dprA"/>
    <property type="match status" value="1"/>
</dbReference>
<dbReference type="PANTHER" id="PTHR43022:SF1">
    <property type="entry name" value="PROTEIN SMF"/>
    <property type="match status" value="1"/>
</dbReference>
<dbReference type="Proteomes" id="UP001557484">
    <property type="component" value="Unassembled WGS sequence"/>
</dbReference>
<dbReference type="PANTHER" id="PTHR43022">
    <property type="entry name" value="PROTEIN SMF"/>
    <property type="match status" value="1"/>
</dbReference>
<feature type="domain" description="Smf/DprA SLOG" evidence="2">
    <location>
        <begin position="78"/>
        <end position="286"/>
    </location>
</feature>
<dbReference type="Pfam" id="PF17782">
    <property type="entry name" value="WHD_DprA"/>
    <property type="match status" value="1"/>
</dbReference>
<dbReference type="InterPro" id="IPR041614">
    <property type="entry name" value="DprA_WH"/>
</dbReference>
<dbReference type="EMBL" id="JBFRYB010000001">
    <property type="protein sequence ID" value="MEX1664164.1"/>
    <property type="molecule type" value="Genomic_DNA"/>
</dbReference>
<organism evidence="4 5">
    <name type="scientific">Zhongshania arctica</name>
    <dbReference type="NCBI Taxonomy" id="3238302"/>
    <lineage>
        <taxon>Bacteria</taxon>
        <taxon>Pseudomonadati</taxon>
        <taxon>Pseudomonadota</taxon>
        <taxon>Gammaproteobacteria</taxon>
        <taxon>Cellvibrionales</taxon>
        <taxon>Spongiibacteraceae</taxon>
        <taxon>Zhongshania</taxon>
    </lineage>
</organism>
<reference evidence="4 5" key="1">
    <citation type="journal article" date="2011" name="Int. J. Syst. Evol. Microbiol.">
        <title>Zhongshania antarctica gen. nov., sp. nov. and Zhongshania guokunii sp. nov., gammaproteobacteria respectively isolated from coastal attached (fast) ice and surface seawater of the Antarctic.</title>
        <authorList>
            <person name="Li H.J."/>
            <person name="Zhang X.Y."/>
            <person name="Chen C.X."/>
            <person name="Zhang Y.J."/>
            <person name="Gao Z.M."/>
            <person name="Yu Y."/>
            <person name="Chen X.L."/>
            <person name="Chen B."/>
            <person name="Zhang Y.Z."/>
        </authorList>
    </citation>
    <scope>NUCLEOTIDE SEQUENCE [LARGE SCALE GENOMIC DNA]</scope>
    <source>
        <strain evidence="4 5">R06B22</strain>
    </source>
</reference>
<evidence type="ECO:0000259" key="2">
    <source>
        <dbReference type="Pfam" id="PF02481"/>
    </source>
</evidence>
<name>A0ABV3TTR6_9GAMM</name>
<evidence type="ECO:0000259" key="3">
    <source>
        <dbReference type="Pfam" id="PF17782"/>
    </source>
</evidence>
<feature type="domain" description="DprA winged helix" evidence="3">
    <location>
        <begin position="310"/>
        <end position="355"/>
    </location>
</feature>
<gene>
    <name evidence="4" type="primary">dprA</name>
    <name evidence="4" type="ORF">AB4875_01625</name>
</gene>
<dbReference type="RefSeq" id="WP_368374289.1">
    <property type="nucleotide sequence ID" value="NZ_JBFRYB010000001.1"/>
</dbReference>
<keyword evidence="5" id="KW-1185">Reference proteome</keyword>
<dbReference type="SUPFAM" id="SSF102405">
    <property type="entry name" value="MCP/YpsA-like"/>
    <property type="match status" value="1"/>
</dbReference>
<dbReference type="InterPro" id="IPR003488">
    <property type="entry name" value="DprA"/>
</dbReference>
<evidence type="ECO:0000313" key="4">
    <source>
        <dbReference type="EMBL" id="MEX1664164.1"/>
    </source>
</evidence>
<sequence>MEIIARRWLQVQQILGLTPANFRRLLALCDTPEALLHMSSDLQFRFGISASHRQQLEKQLAMPHHGVDDELSRANAEVLCLHDDDYPALLKEIHDPPPILYFRGRRELLSQLSFAVVGSRRPSRMGRSDAQAFASALGQAGFTTVSGMALGVDAAAHIGALATPSSTIAVLGTGVDQCYPRSNAGLYQQIGLEGLLLSEFPPGSPPLRHQFPRRNRIISGLSLGVLVVEAAIHSGSLITARQALEQNREVFAIPGSIHNPASRGCNALIKQGAKLVETLADIVEEFSEWAGRDVIEALVGQALEPGVVSQVYDALGYEPQSVDEILKHCGQSVDVVLAELSQLEVEGWVEQQRGGWQRSR</sequence>
<dbReference type="InterPro" id="IPR057666">
    <property type="entry name" value="DrpA_SLOG"/>
</dbReference>
<dbReference type="InterPro" id="IPR036388">
    <property type="entry name" value="WH-like_DNA-bd_sf"/>
</dbReference>
<proteinExistence type="inferred from homology"/>
<comment type="similarity">
    <text evidence="1">Belongs to the DprA/Smf family.</text>
</comment>
<comment type="caution">
    <text evidence="4">The sequence shown here is derived from an EMBL/GenBank/DDBJ whole genome shotgun (WGS) entry which is preliminary data.</text>
</comment>
<dbReference type="Gene3D" id="1.10.10.10">
    <property type="entry name" value="Winged helix-like DNA-binding domain superfamily/Winged helix DNA-binding domain"/>
    <property type="match status" value="1"/>
</dbReference>
<evidence type="ECO:0000256" key="1">
    <source>
        <dbReference type="ARBA" id="ARBA00006525"/>
    </source>
</evidence>
<protein>
    <submittedName>
        <fullName evidence="4">DNA-processing protein DprA</fullName>
    </submittedName>
</protein>
<evidence type="ECO:0000313" key="5">
    <source>
        <dbReference type="Proteomes" id="UP001557484"/>
    </source>
</evidence>
<dbReference type="Pfam" id="PF02481">
    <property type="entry name" value="DNA_processg_A"/>
    <property type="match status" value="1"/>
</dbReference>
<accession>A0ABV3TTR6</accession>
<dbReference type="Gene3D" id="3.40.50.450">
    <property type="match status" value="1"/>
</dbReference>